<evidence type="ECO:0000313" key="3">
    <source>
        <dbReference type="Proteomes" id="UP000011663"/>
    </source>
</evidence>
<dbReference type="OrthoDB" id="9807664at2"/>
<dbReference type="RefSeq" id="WP_008724307.1">
    <property type="nucleotide sequence ID" value="NZ_JH994111.1"/>
</dbReference>
<organism evidence="2 3">
    <name type="scientific">Brachyspira hampsonii 30446</name>
    <dbReference type="NCBI Taxonomy" id="1289135"/>
    <lineage>
        <taxon>Bacteria</taxon>
        <taxon>Pseudomonadati</taxon>
        <taxon>Spirochaetota</taxon>
        <taxon>Spirochaetia</taxon>
        <taxon>Brachyspirales</taxon>
        <taxon>Brachyspiraceae</taxon>
        <taxon>Brachyspira</taxon>
    </lineage>
</organism>
<gene>
    <name evidence="2" type="ORF">A966_08249</name>
</gene>
<feature type="binding site" evidence="1">
    <location>
        <position position="175"/>
    </location>
    <ligand>
        <name>Zn(2+)</name>
        <dbReference type="ChEBI" id="CHEBI:29105"/>
    </ligand>
</feature>
<feature type="binding site" evidence="1">
    <location>
        <position position="179"/>
    </location>
    <ligand>
        <name>Zn(2+)</name>
        <dbReference type="ChEBI" id="CHEBI:29105"/>
    </ligand>
</feature>
<feature type="binding site" evidence="1">
    <location>
        <position position="5"/>
    </location>
    <ligand>
        <name>Zn(2+)</name>
        <dbReference type="ChEBI" id="CHEBI:29105"/>
    </ligand>
</feature>
<dbReference type="GO" id="GO:0006284">
    <property type="term" value="P:base-excision repair"/>
    <property type="evidence" value="ECO:0007669"/>
    <property type="project" value="InterPro"/>
</dbReference>
<dbReference type="PANTHER" id="PTHR30037:SF4">
    <property type="entry name" value="DNA-3-METHYLADENINE GLYCOSYLASE I"/>
    <property type="match status" value="1"/>
</dbReference>
<accession>A0A2U4EVV3</accession>
<sequence>MPTICKWAKSEIEIKYHNEEWCRICHDEKKLFEMLILENMQAGLSWRCILEKRENMRKAFDNFDYKKISKYDEKKIEELLNNKEIIRNKRKINALITNANKFIEVQKEYGSFDKYIWSFTNGKQIDNKLCYEDPLPAKNELSDTISKDMIKKGFKFVGSIIIYSYLEAIGIINDHCVDCDFYKKTRYDE</sequence>
<protein>
    <submittedName>
        <fullName evidence="2">DNA-3-methyladenine glycosylase I</fullName>
    </submittedName>
</protein>
<dbReference type="InterPro" id="IPR011257">
    <property type="entry name" value="DNA_glycosylase"/>
</dbReference>
<evidence type="ECO:0000313" key="2">
    <source>
        <dbReference type="EMBL" id="EKV57015.1"/>
    </source>
</evidence>
<dbReference type="EMBL" id="ALNZ01000026">
    <property type="protein sequence ID" value="EKV57015.1"/>
    <property type="molecule type" value="Genomic_DNA"/>
</dbReference>
<dbReference type="InterPro" id="IPR005019">
    <property type="entry name" value="Adenine_glyco"/>
</dbReference>
<dbReference type="GO" id="GO:0046872">
    <property type="term" value="F:metal ion binding"/>
    <property type="evidence" value="ECO:0007669"/>
    <property type="project" value="UniProtKB-KW"/>
</dbReference>
<dbReference type="Gene3D" id="1.10.340.30">
    <property type="entry name" value="Hypothetical protein, domain 2"/>
    <property type="match status" value="1"/>
</dbReference>
<name>A0A2U4EVV3_9SPIR</name>
<proteinExistence type="predicted"/>
<dbReference type="InterPro" id="IPR052891">
    <property type="entry name" value="DNA-3mA_glycosylase"/>
</dbReference>
<dbReference type="AlphaFoldDB" id="A0A2U4EVV3"/>
<comment type="caution">
    <text evidence="2">The sequence shown here is derived from an EMBL/GenBank/DDBJ whole genome shotgun (WGS) entry which is preliminary data.</text>
</comment>
<dbReference type="GeneID" id="66488067"/>
<keyword evidence="1" id="KW-0479">Metal-binding</keyword>
<dbReference type="Proteomes" id="UP000011663">
    <property type="component" value="Unassembled WGS sequence"/>
</dbReference>
<keyword evidence="1" id="KW-0862">Zinc</keyword>
<dbReference type="Pfam" id="PF03352">
    <property type="entry name" value="Adenine_glyco"/>
    <property type="match status" value="1"/>
</dbReference>
<dbReference type="SUPFAM" id="SSF48150">
    <property type="entry name" value="DNA-glycosylase"/>
    <property type="match status" value="1"/>
</dbReference>
<reference evidence="2 3" key="1">
    <citation type="submission" date="2012-07" db="EMBL/GenBank/DDBJ databases">
        <title>Genome sequence of Brachyspira sp. 30446, isolated from a pig with mucohaemorrhagic colitis.</title>
        <authorList>
            <person name="Rubin J.E."/>
            <person name="Fernando C."/>
            <person name="Harding J.C.S."/>
            <person name="Hill J.E."/>
        </authorList>
    </citation>
    <scope>NUCLEOTIDE SEQUENCE [LARGE SCALE GENOMIC DNA]</scope>
    <source>
        <strain evidence="2 3">30446</strain>
    </source>
</reference>
<feature type="binding site" evidence="1">
    <location>
        <position position="17"/>
    </location>
    <ligand>
        <name>Zn(2+)</name>
        <dbReference type="ChEBI" id="CHEBI:29105"/>
    </ligand>
</feature>
<dbReference type="STRING" id="1289135.A966_08249"/>
<evidence type="ECO:0000256" key="1">
    <source>
        <dbReference type="PIRSR" id="PIRSR605019-1"/>
    </source>
</evidence>
<dbReference type="PANTHER" id="PTHR30037">
    <property type="entry name" value="DNA-3-METHYLADENINE GLYCOSYLASE 1"/>
    <property type="match status" value="1"/>
</dbReference>
<dbReference type="GO" id="GO:0008725">
    <property type="term" value="F:DNA-3-methyladenine glycosylase activity"/>
    <property type="evidence" value="ECO:0007669"/>
    <property type="project" value="InterPro"/>
</dbReference>